<dbReference type="GO" id="GO:0042274">
    <property type="term" value="P:ribosomal small subunit biogenesis"/>
    <property type="evidence" value="ECO:0007669"/>
    <property type="project" value="InterPro"/>
</dbReference>
<reference evidence="3" key="1">
    <citation type="submission" date="2017-04" db="EMBL/GenBank/DDBJ databases">
        <title>Population genomics of picophytoplankton unveils novel chromosome hypervariability.</title>
        <authorList>
            <consortium name="DOE Joint Genome Institute"/>
            <person name="Blanc-Mathieu R."/>
            <person name="Krasovec M."/>
            <person name="Hebrard M."/>
            <person name="Yau S."/>
            <person name="Desgranges E."/>
            <person name="Martin J."/>
            <person name="Schackwitz W."/>
            <person name="Kuo A."/>
            <person name="Salin G."/>
            <person name="Donnadieu C."/>
            <person name="Desdevises Y."/>
            <person name="Sanchez-Ferandin S."/>
            <person name="Moreau H."/>
            <person name="Rivals E."/>
            <person name="Grigoriev I.V."/>
            <person name="Grimsley N."/>
            <person name="Eyre-Walker A."/>
            <person name="Piganeau G."/>
        </authorList>
    </citation>
    <scope>NUCLEOTIDE SEQUENCE [LARGE SCALE GENOMIC DNA]</scope>
    <source>
        <strain evidence="3">RCC 1115</strain>
    </source>
</reference>
<dbReference type="EMBL" id="KZ155839">
    <property type="protein sequence ID" value="OUS42056.1"/>
    <property type="molecule type" value="Genomic_DNA"/>
</dbReference>
<dbReference type="GO" id="GO:0005634">
    <property type="term" value="C:nucleus"/>
    <property type="evidence" value="ECO:0007669"/>
    <property type="project" value="TreeGrafter"/>
</dbReference>
<feature type="region of interest" description="Disordered" evidence="2">
    <location>
        <begin position="391"/>
        <end position="417"/>
    </location>
</feature>
<protein>
    <recommendedName>
        <fullName evidence="4">Protein LTV1 homolog</fullName>
    </recommendedName>
</protein>
<dbReference type="PANTHER" id="PTHR21531:SF0">
    <property type="entry name" value="PROTEIN LTV1 HOMOLOG"/>
    <property type="match status" value="1"/>
</dbReference>
<evidence type="ECO:0000313" key="3">
    <source>
        <dbReference type="EMBL" id="OUS42056.1"/>
    </source>
</evidence>
<evidence type="ECO:0000256" key="1">
    <source>
        <dbReference type="ARBA" id="ARBA00009078"/>
    </source>
</evidence>
<feature type="compositionally biased region" description="Basic and acidic residues" evidence="2">
    <location>
        <begin position="391"/>
        <end position="401"/>
    </location>
</feature>
<name>A0A1Y5HXQ8_OSTTA</name>
<proteinExistence type="inferred from homology"/>
<evidence type="ECO:0000256" key="2">
    <source>
        <dbReference type="SAM" id="MobiDB-lite"/>
    </source>
</evidence>
<dbReference type="Proteomes" id="UP000195557">
    <property type="component" value="Unassembled WGS sequence"/>
</dbReference>
<dbReference type="GO" id="GO:0005829">
    <property type="term" value="C:cytosol"/>
    <property type="evidence" value="ECO:0007669"/>
    <property type="project" value="TreeGrafter"/>
</dbReference>
<accession>A0A1Y5HXQ8</accession>
<gene>
    <name evidence="3" type="ORF">BE221DRAFT_196392</name>
</gene>
<feature type="compositionally biased region" description="Polar residues" evidence="2">
    <location>
        <begin position="326"/>
        <end position="335"/>
    </location>
</feature>
<dbReference type="GO" id="GO:0000056">
    <property type="term" value="P:ribosomal small subunit export from nucleus"/>
    <property type="evidence" value="ECO:0007669"/>
    <property type="project" value="TreeGrafter"/>
</dbReference>
<organism evidence="3">
    <name type="scientific">Ostreococcus tauri</name>
    <name type="common">Marine green alga</name>
    <dbReference type="NCBI Taxonomy" id="70448"/>
    <lineage>
        <taxon>Eukaryota</taxon>
        <taxon>Viridiplantae</taxon>
        <taxon>Chlorophyta</taxon>
        <taxon>Mamiellophyceae</taxon>
        <taxon>Mamiellales</taxon>
        <taxon>Bathycoccaceae</taxon>
        <taxon>Ostreococcus</taxon>
    </lineage>
</organism>
<sequence length="417" mass="47133">MPKKKFINGPAAKYALLPPPDESTGRSLRWIRTDVNTQFQPFHSVLHDTEGETQALNKDNSLEGANLRTERNTLEHTLTSILSCPDEEYCYERHLRLIGSDPNALYFQSKPRGELSQSVDEQQHNLQKGHRSVGAGDSSEVEAETSMSLTDVDSDFCADDYTDDYDSFFNGIIGSYGEFSDTNQATSGACMEQLKRADVDGRSPIETLPDDVFRRFLQRYDEDENEDSLRPIGVDRPVLDALSDLRLVMKTTGENMLKGKSNALTQIDREYSETTLAIEDTEVLRLRIDCETVLSSYSVSENHPRLLQVLAKKAAPQRETHRKHPAQSSAVNASSPYSLQCSCDSSIHTQGWRENTTRKGETYEEKKVRKAAVKEGRREARILKKSLKDAFKREGTQHDRLTSSYDAPLNTRVKRLE</sequence>
<dbReference type="PANTHER" id="PTHR21531">
    <property type="entry name" value="LOW-TEMPERATURE VIABILITY PROTEIN LTV1-RELATED"/>
    <property type="match status" value="1"/>
</dbReference>
<evidence type="ECO:0008006" key="4">
    <source>
        <dbReference type="Google" id="ProtNLM"/>
    </source>
</evidence>
<dbReference type="AlphaFoldDB" id="A0A1Y5HXQ8"/>
<comment type="similarity">
    <text evidence="1">Belongs to the LTV1 family.</text>
</comment>
<dbReference type="InterPro" id="IPR007307">
    <property type="entry name" value="Ltv1"/>
</dbReference>
<dbReference type="GO" id="GO:0030688">
    <property type="term" value="C:preribosome, small subunit precursor"/>
    <property type="evidence" value="ECO:0007669"/>
    <property type="project" value="TreeGrafter"/>
</dbReference>
<feature type="region of interest" description="Disordered" evidence="2">
    <location>
        <begin position="313"/>
        <end position="335"/>
    </location>
</feature>